<feature type="region of interest" description="Disordered" evidence="1">
    <location>
        <begin position="37"/>
        <end position="61"/>
    </location>
</feature>
<keyword evidence="3" id="KW-1185">Reference proteome</keyword>
<organism evidence="2 3">
    <name type="scientific">Phocaeicola coprophilus DSM 18228 = JCM 13818</name>
    <dbReference type="NCBI Taxonomy" id="547042"/>
    <lineage>
        <taxon>Bacteria</taxon>
        <taxon>Pseudomonadati</taxon>
        <taxon>Bacteroidota</taxon>
        <taxon>Bacteroidia</taxon>
        <taxon>Bacteroidales</taxon>
        <taxon>Bacteroidaceae</taxon>
        <taxon>Phocaeicola</taxon>
    </lineage>
</organism>
<protein>
    <submittedName>
        <fullName evidence="2">Uncharacterized protein</fullName>
    </submittedName>
</protein>
<evidence type="ECO:0000313" key="2">
    <source>
        <dbReference type="EMBL" id="EEF77192.1"/>
    </source>
</evidence>
<sequence length="61" mass="6826">MAQNRPHDCPVSSSTMQPHRAVDSAATTARFRSIFQTPPAVSQQSSKVYKKHLSTSNKRIR</sequence>
<gene>
    <name evidence="2" type="ORF">BACCOPRO_02707</name>
</gene>
<comment type="caution">
    <text evidence="2">The sequence shown here is derived from an EMBL/GenBank/DDBJ whole genome shotgun (WGS) entry which is preliminary data.</text>
</comment>
<feature type="region of interest" description="Disordered" evidence="1">
    <location>
        <begin position="1"/>
        <end position="25"/>
    </location>
</feature>
<feature type="compositionally biased region" description="Polar residues" evidence="1">
    <location>
        <begin position="37"/>
        <end position="47"/>
    </location>
</feature>
<reference evidence="2 3" key="1">
    <citation type="submission" date="2008-12" db="EMBL/GenBank/DDBJ databases">
        <authorList>
            <person name="Fulton L."/>
            <person name="Clifton S."/>
            <person name="Fulton B."/>
            <person name="Xu J."/>
            <person name="Minx P."/>
            <person name="Pepin K.H."/>
            <person name="Johnson M."/>
            <person name="Bhonagiri V."/>
            <person name="Nash W.E."/>
            <person name="Mardis E.R."/>
            <person name="Wilson R.K."/>
        </authorList>
    </citation>
    <scope>NUCLEOTIDE SEQUENCE [LARGE SCALE GENOMIC DNA]</scope>
    <source>
        <strain evidence="2 3">DSM 18228</strain>
    </source>
</reference>
<dbReference type="Proteomes" id="UP000014073">
    <property type="component" value="Unassembled WGS sequence"/>
</dbReference>
<dbReference type="AlphaFoldDB" id="S0FBJ3"/>
<feature type="compositionally biased region" description="Basic residues" evidence="1">
    <location>
        <begin position="48"/>
        <end position="61"/>
    </location>
</feature>
<dbReference type="HOGENOM" id="CLU_2912687_0_0_10"/>
<evidence type="ECO:0000256" key="1">
    <source>
        <dbReference type="SAM" id="MobiDB-lite"/>
    </source>
</evidence>
<dbReference type="EMBL" id="ACBW01000173">
    <property type="protein sequence ID" value="EEF77192.1"/>
    <property type="molecule type" value="Genomic_DNA"/>
</dbReference>
<proteinExistence type="predicted"/>
<accession>S0FBJ3</accession>
<evidence type="ECO:0000313" key="3">
    <source>
        <dbReference type="Proteomes" id="UP000014073"/>
    </source>
</evidence>
<name>S0FBJ3_9BACT</name>